<dbReference type="Proteomes" id="UP000053820">
    <property type="component" value="Unassembled WGS sequence"/>
</dbReference>
<evidence type="ECO:0000313" key="3">
    <source>
        <dbReference type="Proteomes" id="UP000053820"/>
    </source>
</evidence>
<dbReference type="EMBL" id="KN839913">
    <property type="protein sequence ID" value="KIJ58741.1"/>
    <property type="molecule type" value="Genomic_DNA"/>
</dbReference>
<feature type="compositionally biased region" description="Basic and acidic residues" evidence="1">
    <location>
        <begin position="47"/>
        <end position="74"/>
    </location>
</feature>
<organism evidence="2 3">
    <name type="scientific">Hydnomerulius pinastri MD-312</name>
    <dbReference type="NCBI Taxonomy" id="994086"/>
    <lineage>
        <taxon>Eukaryota</taxon>
        <taxon>Fungi</taxon>
        <taxon>Dikarya</taxon>
        <taxon>Basidiomycota</taxon>
        <taxon>Agaricomycotina</taxon>
        <taxon>Agaricomycetes</taxon>
        <taxon>Agaricomycetidae</taxon>
        <taxon>Boletales</taxon>
        <taxon>Boletales incertae sedis</taxon>
        <taxon>Leucogyrophana</taxon>
    </lineage>
</organism>
<sequence length="74" mass="8580">MEKRIVLVGLLAGWGAVVQRGGYLYPFTDLLRGPRTRRVLVVQENEENGRREWKAENKRPEKTKDSGVEEANRR</sequence>
<keyword evidence="3" id="KW-1185">Reference proteome</keyword>
<protein>
    <submittedName>
        <fullName evidence="2">Uncharacterized protein</fullName>
    </submittedName>
</protein>
<evidence type="ECO:0000256" key="1">
    <source>
        <dbReference type="SAM" id="MobiDB-lite"/>
    </source>
</evidence>
<dbReference type="HOGENOM" id="CLU_2688140_0_0_1"/>
<proteinExistence type="predicted"/>
<reference evidence="2 3" key="1">
    <citation type="submission" date="2014-04" db="EMBL/GenBank/DDBJ databases">
        <title>Evolutionary Origins and Diversification of the Mycorrhizal Mutualists.</title>
        <authorList>
            <consortium name="DOE Joint Genome Institute"/>
            <consortium name="Mycorrhizal Genomics Consortium"/>
            <person name="Kohler A."/>
            <person name="Kuo A."/>
            <person name="Nagy L.G."/>
            <person name="Floudas D."/>
            <person name="Copeland A."/>
            <person name="Barry K.W."/>
            <person name="Cichocki N."/>
            <person name="Veneault-Fourrey C."/>
            <person name="LaButti K."/>
            <person name="Lindquist E.A."/>
            <person name="Lipzen A."/>
            <person name="Lundell T."/>
            <person name="Morin E."/>
            <person name="Murat C."/>
            <person name="Riley R."/>
            <person name="Ohm R."/>
            <person name="Sun H."/>
            <person name="Tunlid A."/>
            <person name="Henrissat B."/>
            <person name="Grigoriev I.V."/>
            <person name="Hibbett D.S."/>
            <person name="Martin F."/>
        </authorList>
    </citation>
    <scope>NUCLEOTIDE SEQUENCE [LARGE SCALE GENOMIC DNA]</scope>
    <source>
        <strain evidence="2 3">MD-312</strain>
    </source>
</reference>
<accession>A0A0C9W7C4</accession>
<gene>
    <name evidence="2" type="ORF">HYDPIDRAFT_119308</name>
</gene>
<evidence type="ECO:0000313" key="2">
    <source>
        <dbReference type="EMBL" id="KIJ58741.1"/>
    </source>
</evidence>
<name>A0A0C9W7C4_9AGAM</name>
<dbReference type="AlphaFoldDB" id="A0A0C9W7C4"/>
<feature type="region of interest" description="Disordered" evidence="1">
    <location>
        <begin position="46"/>
        <end position="74"/>
    </location>
</feature>